<accession>A0A0A9BQF3</accession>
<name>A0A0A9BQF3_ARUDO</name>
<reference evidence="1" key="1">
    <citation type="submission" date="2014-09" db="EMBL/GenBank/DDBJ databases">
        <authorList>
            <person name="Magalhaes I.L.F."/>
            <person name="Oliveira U."/>
            <person name="Santos F.R."/>
            <person name="Vidigal T.H.D.A."/>
            <person name="Brescovit A.D."/>
            <person name="Santos A.J."/>
        </authorList>
    </citation>
    <scope>NUCLEOTIDE SEQUENCE</scope>
    <source>
        <tissue evidence="1">Shoot tissue taken approximately 20 cm above the soil surface</tissue>
    </source>
</reference>
<proteinExistence type="predicted"/>
<organism evidence="1">
    <name type="scientific">Arundo donax</name>
    <name type="common">Giant reed</name>
    <name type="synonym">Donax arundinaceus</name>
    <dbReference type="NCBI Taxonomy" id="35708"/>
    <lineage>
        <taxon>Eukaryota</taxon>
        <taxon>Viridiplantae</taxon>
        <taxon>Streptophyta</taxon>
        <taxon>Embryophyta</taxon>
        <taxon>Tracheophyta</taxon>
        <taxon>Spermatophyta</taxon>
        <taxon>Magnoliopsida</taxon>
        <taxon>Liliopsida</taxon>
        <taxon>Poales</taxon>
        <taxon>Poaceae</taxon>
        <taxon>PACMAD clade</taxon>
        <taxon>Arundinoideae</taxon>
        <taxon>Arundineae</taxon>
        <taxon>Arundo</taxon>
    </lineage>
</organism>
<dbReference type="EMBL" id="GBRH01231701">
    <property type="protein sequence ID" value="JAD66194.1"/>
    <property type="molecule type" value="Transcribed_RNA"/>
</dbReference>
<sequence length="44" mass="4685">MKCRAGAVATARTSAHSAKVRQMTSNLMAATLPEVARRTRGLRG</sequence>
<evidence type="ECO:0000313" key="1">
    <source>
        <dbReference type="EMBL" id="JAD66194.1"/>
    </source>
</evidence>
<protein>
    <submittedName>
        <fullName evidence="1">Uncharacterized protein</fullName>
    </submittedName>
</protein>
<dbReference type="AlphaFoldDB" id="A0A0A9BQF3"/>
<reference evidence="1" key="2">
    <citation type="journal article" date="2015" name="Data Brief">
        <title>Shoot transcriptome of the giant reed, Arundo donax.</title>
        <authorList>
            <person name="Barrero R.A."/>
            <person name="Guerrero F.D."/>
            <person name="Moolhuijzen P."/>
            <person name="Goolsby J.A."/>
            <person name="Tidwell J."/>
            <person name="Bellgard S.E."/>
            <person name="Bellgard M.I."/>
        </authorList>
    </citation>
    <scope>NUCLEOTIDE SEQUENCE</scope>
    <source>
        <tissue evidence="1">Shoot tissue taken approximately 20 cm above the soil surface</tissue>
    </source>
</reference>